<dbReference type="Pfam" id="PF14329">
    <property type="entry name" value="DUF4386"/>
    <property type="match status" value="1"/>
</dbReference>
<evidence type="ECO:0000256" key="1">
    <source>
        <dbReference type="SAM" id="Phobius"/>
    </source>
</evidence>
<keyword evidence="1" id="KW-1133">Transmembrane helix</keyword>
<evidence type="ECO:0008006" key="4">
    <source>
        <dbReference type="Google" id="ProtNLM"/>
    </source>
</evidence>
<accession>A0ABU0PPZ3</accession>
<gene>
    <name evidence="2" type="ORF">QFZ36_003608</name>
</gene>
<dbReference type="InterPro" id="IPR025495">
    <property type="entry name" value="DUF4386"/>
</dbReference>
<sequence length="233" mass="24907">MSTFPATRTTPSQRTSKLDFRRWTPATASLVSGLGLLLVVVLMAAGYFGAVMPLITPGDAGKTAQDISQSGPIYLAGVVCIYLVILLDVLVSAAWYALFKGVNRPLSAAAAWMRVAFAGLFAVAAGQLAYAYTLLDDPEQAMNAIGSFRTIWLTSLGLFGLYLILIGYLELRSTFVPKVFGVLLVISGAGYVLDALGVAFVDGFTPVYGLFAIIGETSFIFWLLIKGRKLTIS</sequence>
<proteinExistence type="predicted"/>
<keyword evidence="1" id="KW-0812">Transmembrane</keyword>
<dbReference type="EMBL" id="JAUSXB010000001">
    <property type="protein sequence ID" value="MDQ0676047.1"/>
    <property type="molecule type" value="Genomic_DNA"/>
</dbReference>
<feature type="transmembrane region" description="Helical" evidence="1">
    <location>
        <begin position="111"/>
        <end position="130"/>
    </location>
</feature>
<keyword evidence="3" id="KW-1185">Reference proteome</keyword>
<comment type="caution">
    <text evidence="2">The sequence shown here is derived from an EMBL/GenBank/DDBJ whole genome shotgun (WGS) entry which is preliminary data.</text>
</comment>
<dbReference type="Proteomes" id="UP001236806">
    <property type="component" value="Unassembled WGS sequence"/>
</dbReference>
<evidence type="ECO:0000313" key="3">
    <source>
        <dbReference type="Proteomes" id="UP001236806"/>
    </source>
</evidence>
<feature type="transmembrane region" description="Helical" evidence="1">
    <location>
        <begin position="73"/>
        <end position="99"/>
    </location>
</feature>
<keyword evidence="1" id="KW-0472">Membrane</keyword>
<evidence type="ECO:0000313" key="2">
    <source>
        <dbReference type="EMBL" id="MDQ0676047.1"/>
    </source>
</evidence>
<reference evidence="2 3" key="1">
    <citation type="submission" date="2023-07" db="EMBL/GenBank/DDBJ databases">
        <title>Comparative genomics of wheat-associated soil bacteria to identify genetic determinants of phenazine resistance.</title>
        <authorList>
            <person name="Mouncey N."/>
        </authorList>
    </citation>
    <scope>NUCLEOTIDE SEQUENCE [LARGE SCALE GENOMIC DNA]</scope>
    <source>
        <strain evidence="2 3">W1I3</strain>
    </source>
</reference>
<organism evidence="2 3">
    <name type="scientific">Pseudarthrobacter siccitolerans</name>
    <dbReference type="NCBI Taxonomy" id="861266"/>
    <lineage>
        <taxon>Bacteria</taxon>
        <taxon>Bacillati</taxon>
        <taxon>Actinomycetota</taxon>
        <taxon>Actinomycetes</taxon>
        <taxon>Micrococcales</taxon>
        <taxon>Micrococcaceae</taxon>
        <taxon>Pseudarthrobacter</taxon>
    </lineage>
</organism>
<feature type="transmembrane region" description="Helical" evidence="1">
    <location>
        <begin position="181"/>
        <end position="201"/>
    </location>
</feature>
<feature type="transmembrane region" description="Helical" evidence="1">
    <location>
        <begin position="207"/>
        <end position="225"/>
    </location>
</feature>
<feature type="transmembrane region" description="Helical" evidence="1">
    <location>
        <begin position="150"/>
        <end position="169"/>
    </location>
</feature>
<dbReference type="RefSeq" id="WP_306638398.1">
    <property type="nucleotide sequence ID" value="NZ_JAUSXB010000001.1"/>
</dbReference>
<feature type="transmembrane region" description="Helical" evidence="1">
    <location>
        <begin position="30"/>
        <end position="53"/>
    </location>
</feature>
<name>A0ABU0PPZ3_9MICC</name>
<protein>
    <recommendedName>
        <fullName evidence="4">DUF4386 domain-containing protein</fullName>
    </recommendedName>
</protein>